<accession>A0ABP5HTQ6</accession>
<dbReference type="GO" id="GO:0032259">
    <property type="term" value="P:methylation"/>
    <property type="evidence" value="ECO:0007669"/>
    <property type="project" value="UniProtKB-KW"/>
</dbReference>
<dbReference type="PANTHER" id="PTHR43667:SF1">
    <property type="entry name" value="CYCLOPROPANE-FATTY-ACYL-PHOSPHOLIPID SYNTHASE"/>
    <property type="match status" value="1"/>
</dbReference>
<evidence type="ECO:0000256" key="4">
    <source>
        <dbReference type="ARBA" id="ARBA00022691"/>
    </source>
</evidence>
<organism evidence="7 8">
    <name type="scientific">Aeromicrobium halocynthiae</name>
    <dbReference type="NCBI Taxonomy" id="560557"/>
    <lineage>
        <taxon>Bacteria</taxon>
        <taxon>Bacillati</taxon>
        <taxon>Actinomycetota</taxon>
        <taxon>Actinomycetes</taxon>
        <taxon>Propionibacteriales</taxon>
        <taxon>Nocardioidaceae</taxon>
        <taxon>Aeromicrobium</taxon>
    </lineage>
</organism>
<keyword evidence="4" id="KW-0949">S-adenosyl-L-methionine</keyword>
<reference evidence="8" key="1">
    <citation type="journal article" date="2019" name="Int. J. Syst. Evol. Microbiol.">
        <title>The Global Catalogue of Microorganisms (GCM) 10K type strain sequencing project: providing services to taxonomists for standard genome sequencing and annotation.</title>
        <authorList>
            <consortium name="The Broad Institute Genomics Platform"/>
            <consortium name="The Broad Institute Genome Sequencing Center for Infectious Disease"/>
            <person name="Wu L."/>
            <person name="Ma J."/>
        </authorList>
    </citation>
    <scope>NUCLEOTIDE SEQUENCE [LARGE SCALE GENOMIC DNA]</scope>
    <source>
        <strain evidence="8">JCM 15749</strain>
    </source>
</reference>
<name>A0ABP5HTQ6_9ACTN</name>
<feature type="domain" description="Polyketide synthase-like methyltransferase" evidence="6">
    <location>
        <begin position="159"/>
        <end position="415"/>
    </location>
</feature>
<evidence type="ECO:0000256" key="1">
    <source>
        <dbReference type="ARBA" id="ARBA00010815"/>
    </source>
</evidence>
<evidence type="ECO:0000256" key="3">
    <source>
        <dbReference type="ARBA" id="ARBA00022679"/>
    </source>
</evidence>
<sequence>MTAEVGTLTIAEAIERLMRDGMPFRLEAYDGSSAGPPADEAPFTARLRTERGLAYLLTAPGDLGFARAFVAGDLELDGVSLADPYDLMVHVQSRLRLRVPGPSELVNIVRSLGFTQLRPPLPPPEEHLPRWRRVVEGLRHSRTRDAEAISHHYDVSNRFYELVLGPSMTYTCAVYPHDDATLEEAQHEKYDLVARKLDLSAGDRLLDVGCGWGGMVRHAAREHGVKAIGVTLSREQAEWAQARIEAEGLQDLAEVRHCDYRDVLETGFDAVSSIGLTEHIGVRQYADYFSTLHGKLRPGGRLLNHCITRRDSATAPAAGAFIDRYVFPDGELAPVGTIVTAMHDHGFDVRHLENLREHYVLTLQGWCRNLEEHWDEALEEVSLGTAKVWGLYMAGSRLAFERGEIGLHQLVGVKPDHDGDAHLPLRPRWS</sequence>
<comment type="similarity">
    <text evidence="1">Belongs to the CFA/CMAS family.</text>
</comment>
<evidence type="ECO:0000256" key="2">
    <source>
        <dbReference type="ARBA" id="ARBA00022603"/>
    </source>
</evidence>
<evidence type="ECO:0000259" key="6">
    <source>
        <dbReference type="SMART" id="SM00828"/>
    </source>
</evidence>
<dbReference type="Gene3D" id="3.40.50.150">
    <property type="entry name" value="Vaccinia Virus protein VP39"/>
    <property type="match status" value="1"/>
</dbReference>
<dbReference type="PIRSF" id="PIRSF003085">
    <property type="entry name" value="CMAS"/>
    <property type="match status" value="1"/>
</dbReference>
<dbReference type="CDD" id="cd02440">
    <property type="entry name" value="AdoMet_MTases"/>
    <property type="match status" value="1"/>
</dbReference>
<dbReference type="RefSeq" id="WP_344329925.1">
    <property type="nucleotide sequence ID" value="NZ_BAAAPY010000013.1"/>
</dbReference>
<dbReference type="SMART" id="SM00828">
    <property type="entry name" value="PKS_MT"/>
    <property type="match status" value="1"/>
</dbReference>
<keyword evidence="2 7" id="KW-0489">Methyltransferase</keyword>
<protein>
    <submittedName>
        <fullName evidence="7">Class I SAM-dependent methyltransferase</fullName>
    </submittedName>
</protein>
<dbReference type="InterPro" id="IPR050723">
    <property type="entry name" value="CFA/CMAS"/>
</dbReference>
<keyword evidence="3" id="KW-0808">Transferase</keyword>
<evidence type="ECO:0000313" key="8">
    <source>
        <dbReference type="Proteomes" id="UP001501480"/>
    </source>
</evidence>
<dbReference type="EMBL" id="BAAAPY010000013">
    <property type="protein sequence ID" value="GAA2084840.1"/>
    <property type="molecule type" value="Genomic_DNA"/>
</dbReference>
<dbReference type="InterPro" id="IPR003333">
    <property type="entry name" value="CMAS"/>
</dbReference>
<dbReference type="PANTHER" id="PTHR43667">
    <property type="entry name" value="CYCLOPROPANE-FATTY-ACYL-PHOSPHOLIPID SYNTHASE"/>
    <property type="match status" value="1"/>
</dbReference>
<dbReference type="Proteomes" id="UP001501480">
    <property type="component" value="Unassembled WGS sequence"/>
</dbReference>
<dbReference type="SUPFAM" id="SSF53335">
    <property type="entry name" value="S-adenosyl-L-methionine-dependent methyltransferases"/>
    <property type="match status" value="1"/>
</dbReference>
<keyword evidence="5" id="KW-0443">Lipid metabolism</keyword>
<dbReference type="InterPro" id="IPR020803">
    <property type="entry name" value="MeTfrase_dom"/>
</dbReference>
<dbReference type="InterPro" id="IPR029063">
    <property type="entry name" value="SAM-dependent_MTases_sf"/>
</dbReference>
<evidence type="ECO:0000256" key="5">
    <source>
        <dbReference type="ARBA" id="ARBA00023098"/>
    </source>
</evidence>
<evidence type="ECO:0000313" key="7">
    <source>
        <dbReference type="EMBL" id="GAA2084840.1"/>
    </source>
</evidence>
<comment type="caution">
    <text evidence="7">The sequence shown here is derived from an EMBL/GenBank/DDBJ whole genome shotgun (WGS) entry which is preliminary data.</text>
</comment>
<proteinExistence type="inferred from homology"/>
<dbReference type="Pfam" id="PF02353">
    <property type="entry name" value="CMAS"/>
    <property type="match status" value="1"/>
</dbReference>
<dbReference type="GO" id="GO:0008168">
    <property type="term" value="F:methyltransferase activity"/>
    <property type="evidence" value="ECO:0007669"/>
    <property type="project" value="UniProtKB-KW"/>
</dbReference>
<keyword evidence="8" id="KW-1185">Reference proteome</keyword>
<gene>
    <name evidence="7" type="ORF">GCM10009821_27870</name>
</gene>